<dbReference type="Gene3D" id="3.40.50.300">
    <property type="entry name" value="P-loop containing nucleotide triphosphate hydrolases"/>
    <property type="match status" value="1"/>
</dbReference>
<evidence type="ECO:0000313" key="5">
    <source>
        <dbReference type="Proteomes" id="UP001456524"/>
    </source>
</evidence>
<dbReference type="Pfam" id="PF24809">
    <property type="entry name" value="DUF7708"/>
    <property type="match status" value="1"/>
</dbReference>
<evidence type="ECO:0000313" key="4">
    <source>
        <dbReference type="EMBL" id="KAK8152602.1"/>
    </source>
</evidence>
<gene>
    <name evidence="4" type="ORF">IWX90DRAFT_481639</name>
</gene>
<evidence type="ECO:0008006" key="6">
    <source>
        <dbReference type="Google" id="ProtNLM"/>
    </source>
</evidence>
<dbReference type="PANTHER" id="PTHR10039:SF17">
    <property type="entry name" value="FUNGAL STAND N-TERMINAL GOODBYE DOMAIN-CONTAINING PROTEIN-RELATED"/>
    <property type="match status" value="1"/>
</dbReference>
<evidence type="ECO:0000259" key="2">
    <source>
        <dbReference type="Pfam" id="PF24809"/>
    </source>
</evidence>
<keyword evidence="1" id="KW-0677">Repeat</keyword>
<dbReference type="Proteomes" id="UP001456524">
    <property type="component" value="Unassembled WGS sequence"/>
</dbReference>
<dbReference type="InterPro" id="IPR056884">
    <property type="entry name" value="NPHP3-like_N"/>
</dbReference>
<reference evidence="4 5" key="1">
    <citation type="journal article" date="2022" name="G3 (Bethesda)">
        <title>Enemy or ally: a genomic approach to elucidate the lifestyle of Phyllosticta citrichinaensis.</title>
        <authorList>
            <person name="Buijs V.A."/>
            <person name="Groenewald J.Z."/>
            <person name="Haridas S."/>
            <person name="LaButti K.M."/>
            <person name="Lipzen A."/>
            <person name="Martin F.M."/>
            <person name="Barry K."/>
            <person name="Grigoriev I.V."/>
            <person name="Crous P.W."/>
            <person name="Seidl M.F."/>
        </authorList>
    </citation>
    <scope>NUCLEOTIDE SEQUENCE [LARGE SCALE GENOMIC DNA]</scope>
    <source>
        <strain evidence="4 5">CBS 129764</strain>
    </source>
</reference>
<accession>A0ABR1XFQ2</accession>
<dbReference type="EMBL" id="JBBWUH010000014">
    <property type="protein sequence ID" value="KAK8152602.1"/>
    <property type="molecule type" value="Genomic_DNA"/>
</dbReference>
<name>A0ABR1XFQ2_9PEZI</name>
<evidence type="ECO:0000259" key="3">
    <source>
        <dbReference type="Pfam" id="PF24883"/>
    </source>
</evidence>
<dbReference type="PANTHER" id="PTHR10039">
    <property type="entry name" value="AMELOGENIN"/>
    <property type="match status" value="1"/>
</dbReference>
<organism evidence="4 5">
    <name type="scientific">Phyllosticta citrichinensis</name>
    <dbReference type="NCBI Taxonomy" id="1130410"/>
    <lineage>
        <taxon>Eukaryota</taxon>
        <taxon>Fungi</taxon>
        <taxon>Dikarya</taxon>
        <taxon>Ascomycota</taxon>
        <taxon>Pezizomycotina</taxon>
        <taxon>Dothideomycetes</taxon>
        <taxon>Dothideomycetes incertae sedis</taxon>
        <taxon>Botryosphaeriales</taxon>
        <taxon>Phyllostictaceae</taxon>
        <taxon>Phyllosticta</taxon>
    </lineage>
</organism>
<evidence type="ECO:0000256" key="1">
    <source>
        <dbReference type="ARBA" id="ARBA00022737"/>
    </source>
</evidence>
<feature type="domain" description="Nephrocystin 3-like N-terminal" evidence="3">
    <location>
        <begin position="278"/>
        <end position="362"/>
    </location>
</feature>
<comment type="caution">
    <text evidence="4">The sequence shown here is derived from an EMBL/GenBank/DDBJ whole genome shotgun (WGS) entry which is preliminary data.</text>
</comment>
<keyword evidence="5" id="KW-1185">Reference proteome</keyword>
<sequence length="384" mass="43499">MSLNAPPGAGGKTGTNNWDDAKKLLSKEDQEAFGLIKTEAQDWKALLGDVLHKTDQRRGELKGREGKFSFSIRGKQVVLRDVLGKLVKWVNKFEEVGDTIIQYDPSHAALPWAAVRFLLTVSVKEDETYGCAMEGVERATEIIFFCAELEGIYLTRHSDIVERFRLSLVKLYAEVLLFLSKAVRYFIASTKKRILKSVFTTKVAETWFASVDAKQEEVKKNKALQRFAIESKQRDEKLESIFTEHLNAKKQEEILKSVSAIPYEQHHSSLRHGRIPESGRWLLKKDVFQRWQDKKSPSVLWLRGIPGSGKTKLTSLVVDKLRDKSLAFPYCAINPAELERAQPMSILASLVRQLACTDQGTLVDAIRLKYSPALEGSKGFDEIR</sequence>
<protein>
    <recommendedName>
        <fullName evidence="6">NWD NACHT-NTPase N-terminal domain-containing protein</fullName>
    </recommendedName>
</protein>
<dbReference type="Pfam" id="PF24883">
    <property type="entry name" value="NPHP3_N"/>
    <property type="match status" value="1"/>
</dbReference>
<dbReference type="InterPro" id="IPR027417">
    <property type="entry name" value="P-loop_NTPase"/>
</dbReference>
<dbReference type="InterPro" id="IPR056125">
    <property type="entry name" value="DUF7708"/>
</dbReference>
<proteinExistence type="predicted"/>
<feature type="domain" description="DUF7708" evidence="2">
    <location>
        <begin position="83"/>
        <end position="202"/>
    </location>
</feature>